<accession>A0ACC1Q2P8</accession>
<sequence length="162" mass="18556">MCEKISKALRTHAEAIRNALATYNRLAASLIPPRSHLTWEQVMAMATLGEFDLLRDARQDVRLQPWAKPTHCDATNTYFNVKRAREELDRLNIEMNRLFSSMVDEHVDLGRAIAALRDEHPHLASELEECRRYWCAVNEKVVSWLLKTASLPGFTGTLAYGF</sequence>
<organism evidence="1 2">
    <name type="scientific">Trametes sanguinea</name>
    <dbReference type="NCBI Taxonomy" id="158606"/>
    <lineage>
        <taxon>Eukaryota</taxon>
        <taxon>Fungi</taxon>
        <taxon>Dikarya</taxon>
        <taxon>Basidiomycota</taxon>
        <taxon>Agaricomycotina</taxon>
        <taxon>Agaricomycetes</taxon>
        <taxon>Polyporales</taxon>
        <taxon>Polyporaceae</taxon>
        <taxon>Trametes</taxon>
    </lineage>
</organism>
<gene>
    <name evidence="1" type="ORF">NUW54_g3170</name>
</gene>
<evidence type="ECO:0000313" key="2">
    <source>
        <dbReference type="Proteomes" id="UP001144978"/>
    </source>
</evidence>
<proteinExistence type="predicted"/>
<protein>
    <submittedName>
        <fullName evidence="1">Uncharacterized protein</fullName>
    </submittedName>
</protein>
<reference evidence="1" key="1">
    <citation type="submission" date="2022-08" db="EMBL/GenBank/DDBJ databases">
        <title>Genome Sequence of Pycnoporus sanguineus.</title>
        <authorList>
            <person name="Buettner E."/>
        </authorList>
    </citation>
    <scope>NUCLEOTIDE SEQUENCE</scope>
    <source>
        <strain evidence="1">CG-C14</strain>
    </source>
</reference>
<evidence type="ECO:0000313" key="1">
    <source>
        <dbReference type="EMBL" id="KAJ3008397.1"/>
    </source>
</evidence>
<comment type="caution">
    <text evidence="1">The sequence shown here is derived from an EMBL/GenBank/DDBJ whole genome shotgun (WGS) entry which is preliminary data.</text>
</comment>
<dbReference type="EMBL" id="JANSHE010000647">
    <property type="protein sequence ID" value="KAJ3008397.1"/>
    <property type="molecule type" value="Genomic_DNA"/>
</dbReference>
<keyword evidence="2" id="KW-1185">Reference proteome</keyword>
<name>A0ACC1Q2P8_9APHY</name>
<dbReference type="Proteomes" id="UP001144978">
    <property type="component" value="Unassembled WGS sequence"/>
</dbReference>